<dbReference type="PANTHER" id="PTHR37836">
    <property type="entry name" value="LMO1036 PROTEIN"/>
    <property type="match status" value="1"/>
</dbReference>
<feature type="non-terminal residue" evidence="2">
    <location>
        <position position="71"/>
    </location>
</feature>
<protein>
    <submittedName>
        <fullName evidence="2">GH140</fullName>
    </submittedName>
</protein>
<evidence type="ECO:0000313" key="2">
    <source>
        <dbReference type="EMBL" id="CAA9303983.1"/>
    </source>
</evidence>
<dbReference type="PANTHER" id="PTHR37836:SF3">
    <property type="entry name" value="ENDOGLUCANASE"/>
    <property type="match status" value="1"/>
</dbReference>
<dbReference type="Gene3D" id="3.20.20.80">
    <property type="entry name" value="Glycosidases"/>
    <property type="match status" value="1"/>
</dbReference>
<feature type="domain" description="Apiosidase-like catalytic" evidence="1">
    <location>
        <begin position="4"/>
        <end position="71"/>
    </location>
</feature>
<name>A0A6J4KFY0_9CHLR</name>
<dbReference type="InterPro" id="IPR025277">
    <property type="entry name" value="Apiosidase-like_cat_dom"/>
</dbReference>
<dbReference type="EMBL" id="CADCTR010001611">
    <property type="protein sequence ID" value="CAA9303983.1"/>
    <property type="molecule type" value="Genomic_DNA"/>
</dbReference>
<evidence type="ECO:0000259" key="1">
    <source>
        <dbReference type="Pfam" id="PF13204"/>
    </source>
</evidence>
<organism evidence="2">
    <name type="scientific">uncultured Chloroflexia bacterium</name>
    <dbReference type="NCBI Taxonomy" id="1672391"/>
    <lineage>
        <taxon>Bacteria</taxon>
        <taxon>Bacillati</taxon>
        <taxon>Chloroflexota</taxon>
        <taxon>Chloroflexia</taxon>
        <taxon>environmental samples</taxon>
    </lineage>
</organism>
<proteinExistence type="predicted"/>
<dbReference type="AlphaFoldDB" id="A0A6J4KFY0"/>
<sequence>MRMSANQRFLVSDDGTPFFYLGDTAWELFHRLTLDEAEHYLRDRAAKGFTVIQAVVLAELDGLHTPNMNGD</sequence>
<dbReference type="Pfam" id="PF13204">
    <property type="entry name" value="Apiosidase"/>
    <property type="match status" value="1"/>
</dbReference>
<accession>A0A6J4KFY0</accession>
<reference evidence="2" key="1">
    <citation type="submission" date="2020-02" db="EMBL/GenBank/DDBJ databases">
        <authorList>
            <person name="Meier V. D."/>
        </authorList>
    </citation>
    <scope>NUCLEOTIDE SEQUENCE</scope>
    <source>
        <strain evidence="2">AVDCRST_MAG93</strain>
    </source>
</reference>
<gene>
    <name evidence="2" type="ORF">AVDCRST_MAG93-4795</name>
</gene>